<dbReference type="GO" id="GO:0004814">
    <property type="term" value="F:arginine-tRNA ligase activity"/>
    <property type="evidence" value="ECO:0007669"/>
    <property type="project" value="UniProtKB-UniRule"/>
</dbReference>
<dbReference type="InterPro" id="IPR001278">
    <property type="entry name" value="Arg-tRNA-ligase"/>
</dbReference>
<dbReference type="NCBIfam" id="TIGR00456">
    <property type="entry name" value="argS"/>
    <property type="match status" value="1"/>
</dbReference>
<evidence type="ECO:0000256" key="9">
    <source>
        <dbReference type="HAMAP-Rule" id="MF_00123"/>
    </source>
</evidence>
<gene>
    <name evidence="9" type="primary">argS</name>
    <name evidence="13" type="ORF">DWY29_03190</name>
</gene>
<keyword evidence="3 9" id="KW-0436">Ligase</keyword>
<evidence type="ECO:0000259" key="11">
    <source>
        <dbReference type="SMART" id="SM00836"/>
    </source>
</evidence>
<comment type="subunit">
    <text evidence="9">Monomer.</text>
</comment>
<dbReference type="InterPro" id="IPR005148">
    <property type="entry name" value="Arg-tRNA-synth_N"/>
</dbReference>
<feature type="short sequence motif" description="'HIGH' region" evidence="9">
    <location>
        <begin position="124"/>
        <end position="134"/>
    </location>
</feature>
<evidence type="ECO:0000313" key="14">
    <source>
        <dbReference type="Proteomes" id="UP000285820"/>
    </source>
</evidence>
<evidence type="ECO:0000256" key="8">
    <source>
        <dbReference type="ARBA" id="ARBA00049339"/>
    </source>
</evidence>
<dbReference type="InterPro" id="IPR036695">
    <property type="entry name" value="Arg-tRNA-synth_N_sf"/>
</dbReference>
<feature type="domain" description="Arginyl tRNA synthetase N-terminal" evidence="12">
    <location>
        <begin position="2"/>
        <end position="87"/>
    </location>
</feature>
<dbReference type="AlphaFoldDB" id="A0A412FRU2"/>
<dbReference type="PRINTS" id="PR01038">
    <property type="entry name" value="TRNASYNTHARG"/>
</dbReference>
<dbReference type="PROSITE" id="PS00178">
    <property type="entry name" value="AA_TRNA_LIGASE_I"/>
    <property type="match status" value="1"/>
</dbReference>
<dbReference type="GO" id="GO:0005737">
    <property type="term" value="C:cytoplasm"/>
    <property type="evidence" value="ECO:0007669"/>
    <property type="project" value="UniProtKB-SubCell"/>
</dbReference>
<dbReference type="Gene3D" id="1.10.730.10">
    <property type="entry name" value="Isoleucyl-tRNA Synthetase, Domain 1"/>
    <property type="match status" value="1"/>
</dbReference>
<evidence type="ECO:0000256" key="10">
    <source>
        <dbReference type="RuleBase" id="RU363038"/>
    </source>
</evidence>
<name>A0A412FRU2_9FIRM</name>
<evidence type="ECO:0000256" key="2">
    <source>
        <dbReference type="ARBA" id="ARBA00022490"/>
    </source>
</evidence>
<dbReference type="SMART" id="SM01016">
    <property type="entry name" value="Arg_tRNA_synt_N"/>
    <property type="match status" value="1"/>
</dbReference>
<comment type="caution">
    <text evidence="13">The sequence shown here is derived from an EMBL/GenBank/DDBJ whole genome shotgun (WGS) entry which is preliminary data.</text>
</comment>
<dbReference type="InterPro" id="IPR001412">
    <property type="entry name" value="aa-tRNA-synth_I_CS"/>
</dbReference>
<comment type="subcellular location">
    <subcellularLocation>
        <location evidence="9">Cytoplasm</location>
    </subcellularLocation>
</comment>
<evidence type="ECO:0000313" key="13">
    <source>
        <dbReference type="EMBL" id="RGR70905.1"/>
    </source>
</evidence>
<evidence type="ECO:0000259" key="12">
    <source>
        <dbReference type="SMART" id="SM01016"/>
    </source>
</evidence>
<evidence type="ECO:0000256" key="3">
    <source>
        <dbReference type="ARBA" id="ARBA00022598"/>
    </source>
</evidence>
<dbReference type="Proteomes" id="UP000285820">
    <property type="component" value="Unassembled WGS sequence"/>
</dbReference>
<sequence length="595" mass="66885">MKKILDLITDEVTKAFTECGYDAKYAKVTLSNRPDLCEYQCNGAMAAAKEYKKAPFMIADEVVEKLAANSIFAMAESVKPGFLNLKIDEAYLADYVAKMQEDEGRFGCEKTEAPKTIMIDYGGPNVAKPLHVGHLRSAIIGESVKRIGKFMGHNVIGDVHLGDWGLQMGLIITELKLRRPELVYFDDAYTGEYPEEAPFTISELEEIYPTASKKSKEDEAYKEAAMQATFELQHGKRGYQALLKHILNVSVTDLKRNYANLNVSFELWKGESDAQPYIPDMVQKMKDDGFAYISDGALVVDVKEETDTKEIPPCMILKSDGASLYNTTDLATMVWRMKDYNPDELIYVVDKRQELYFTQVFRCARKTGIVKPETELKFLGFGTMNGKDGRPFKTRDGGVMRLEHLISGINEEMLAKIQENQKTKENLGISTEEAENTAKMVALAAIKYGDLSNQASKDYIFDIDRFTSFEGNTGPYILYTIVRIKSILNKYHGLGKDDSGAVIGAAHSKSEKDLMLELSKFNAVMESAFEETAPHKICSYIYDLANAFNSFYHGTKIMSEENETVQKSYIRLLELTKSVLETCIDVLGFSAPERM</sequence>
<dbReference type="Gene3D" id="3.30.1360.70">
    <property type="entry name" value="Arginyl tRNA synthetase N-terminal domain"/>
    <property type="match status" value="1"/>
</dbReference>
<evidence type="ECO:0000256" key="7">
    <source>
        <dbReference type="ARBA" id="ARBA00023146"/>
    </source>
</evidence>
<dbReference type="InterPro" id="IPR014729">
    <property type="entry name" value="Rossmann-like_a/b/a_fold"/>
</dbReference>
<dbReference type="HAMAP" id="MF_00123">
    <property type="entry name" value="Arg_tRNA_synth"/>
    <property type="match status" value="1"/>
</dbReference>
<dbReference type="Pfam" id="PF00750">
    <property type="entry name" value="tRNA-synt_1d"/>
    <property type="match status" value="1"/>
</dbReference>
<dbReference type="SMART" id="SM00836">
    <property type="entry name" value="DALR_1"/>
    <property type="match status" value="1"/>
</dbReference>
<dbReference type="InterPro" id="IPR035684">
    <property type="entry name" value="ArgRS_core"/>
</dbReference>
<dbReference type="EC" id="6.1.1.19" evidence="9"/>
<keyword evidence="6 9" id="KW-0648">Protein biosynthesis</keyword>
<feature type="domain" description="DALR anticodon binding" evidence="11">
    <location>
        <begin position="477"/>
        <end position="595"/>
    </location>
</feature>
<accession>A0A412FRU2</accession>
<evidence type="ECO:0000256" key="4">
    <source>
        <dbReference type="ARBA" id="ARBA00022741"/>
    </source>
</evidence>
<keyword evidence="2 9" id="KW-0963">Cytoplasm</keyword>
<protein>
    <recommendedName>
        <fullName evidence="9">Arginine--tRNA ligase</fullName>
        <ecNumber evidence="9">6.1.1.19</ecNumber>
    </recommendedName>
    <alternativeName>
        <fullName evidence="9">Arginyl-tRNA synthetase</fullName>
        <shortName evidence="9">ArgRS</shortName>
    </alternativeName>
</protein>
<organism evidence="13 14">
    <name type="scientific">Roseburia inulinivorans</name>
    <dbReference type="NCBI Taxonomy" id="360807"/>
    <lineage>
        <taxon>Bacteria</taxon>
        <taxon>Bacillati</taxon>
        <taxon>Bacillota</taxon>
        <taxon>Clostridia</taxon>
        <taxon>Lachnospirales</taxon>
        <taxon>Lachnospiraceae</taxon>
        <taxon>Roseburia</taxon>
    </lineage>
</organism>
<dbReference type="PANTHER" id="PTHR11956:SF5">
    <property type="entry name" value="ARGININE--TRNA LIGASE, CYTOPLASMIC"/>
    <property type="match status" value="1"/>
</dbReference>
<dbReference type="InterPro" id="IPR009080">
    <property type="entry name" value="tRNAsynth_Ia_anticodon-bd"/>
</dbReference>
<reference evidence="13 14" key="1">
    <citation type="submission" date="2018-08" db="EMBL/GenBank/DDBJ databases">
        <title>A genome reference for cultivated species of the human gut microbiota.</title>
        <authorList>
            <person name="Zou Y."/>
            <person name="Xue W."/>
            <person name="Luo G."/>
        </authorList>
    </citation>
    <scope>NUCLEOTIDE SEQUENCE [LARGE SCALE GENOMIC DNA]</scope>
    <source>
        <strain evidence="13 14">AF24-4</strain>
    </source>
</reference>
<keyword evidence="5 9" id="KW-0067">ATP-binding</keyword>
<dbReference type="Gene3D" id="3.40.50.620">
    <property type="entry name" value="HUPs"/>
    <property type="match status" value="1"/>
</dbReference>
<evidence type="ECO:0000256" key="5">
    <source>
        <dbReference type="ARBA" id="ARBA00022840"/>
    </source>
</evidence>
<evidence type="ECO:0000256" key="1">
    <source>
        <dbReference type="ARBA" id="ARBA00005594"/>
    </source>
</evidence>
<dbReference type="SUPFAM" id="SSF55190">
    <property type="entry name" value="Arginyl-tRNA synthetase (ArgRS), N-terminal 'additional' domain"/>
    <property type="match status" value="1"/>
</dbReference>
<dbReference type="Pfam" id="PF03485">
    <property type="entry name" value="Arg_tRNA_synt_N"/>
    <property type="match status" value="1"/>
</dbReference>
<dbReference type="InterPro" id="IPR008909">
    <property type="entry name" value="DALR_anticod-bd"/>
</dbReference>
<keyword evidence="4 9" id="KW-0547">Nucleotide-binding</keyword>
<dbReference type="SUPFAM" id="SSF47323">
    <property type="entry name" value="Anticodon-binding domain of a subclass of class I aminoacyl-tRNA synthetases"/>
    <property type="match status" value="1"/>
</dbReference>
<dbReference type="GO" id="GO:0006420">
    <property type="term" value="P:arginyl-tRNA aminoacylation"/>
    <property type="evidence" value="ECO:0007669"/>
    <property type="project" value="UniProtKB-UniRule"/>
</dbReference>
<evidence type="ECO:0000256" key="6">
    <source>
        <dbReference type="ARBA" id="ARBA00022917"/>
    </source>
</evidence>
<comment type="catalytic activity">
    <reaction evidence="8 9">
        <text>tRNA(Arg) + L-arginine + ATP = L-arginyl-tRNA(Arg) + AMP + diphosphate</text>
        <dbReference type="Rhea" id="RHEA:20301"/>
        <dbReference type="Rhea" id="RHEA-COMP:9658"/>
        <dbReference type="Rhea" id="RHEA-COMP:9673"/>
        <dbReference type="ChEBI" id="CHEBI:30616"/>
        <dbReference type="ChEBI" id="CHEBI:32682"/>
        <dbReference type="ChEBI" id="CHEBI:33019"/>
        <dbReference type="ChEBI" id="CHEBI:78442"/>
        <dbReference type="ChEBI" id="CHEBI:78513"/>
        <dbReference type="ChEBI" id="CHEBI:456215"/>
        <dbReference type="EC" id="6.1.1.19"/>
    </reaction>
</comment>
<dbReference type="RefSeq" id="WP_118125288.1">
    <property type="nucleotide sequence ID" value="NZ_QRUN01000002.1"/>
</dbReference>
<dbReference type="Pfam" id="PF05746">
    <property type="entry name" value="DALR_1"/>
    <property type="match status" value="1"/>
</dbReference>
<comment type="similarity">
    <text evidence="1 9 10">Belongs to the class-I aminoacyl-tRNA synthetase family.</text>
</comment>
<proteinExistence type="inferred from homology"/>
<dbReference type="SUPFAM" id="SSF52374">
    <property type="entry name" value="Nucleotidylyl transferase"/>
    <property type="match status" value="1"/>
</dbReference>
<dbReference type="GO" id="GO:0005524">
    <property type="term" value="F:ATP binding"/>
    <property type="evidence" value="ECO:0007669"/>
    <property type="project" value="UniProtKB-UniRule"/>
</dbReference>
<dbReference type="EMBL" id="QRUN01000002">
    <property type="protein sequence ID" value="RGR70905.1"/>
    <property type="molecule type" value="Genomic_DNA"/>
</dbReference>
<dbReference type="PANTHER" id="PTHR11956">
    <property type="entry name" value="ARGINYL-TRNA SYNTHETASE"/>
    <property type="match status" value="1"/>
</dbReference>
<keyword evidence="7 9" id="KW-0030">Aminoacyl-tRNA synthetase</keyword>